<gene>
    <name evidence="3" type="primary">LOC102804754</name>
</gene>
<evidence type="ECO:0000256" key="1">
    <source>
        <dbReference type="SAM" id="MobiDB-lite"/>
    </source>
</evidence>
<feature type="compositionally biased region" description="Basic and acidic residues" evidence="1">
    <location>
        <begin position="15"/>
        <end position="38"/>
    </location>
</feature>
<dbReference type="Proteomes" id="UP000694865">
    <property type="component" value="Unplaced"/>
</dbReference>
<organism evidence="2 3">
    <name type="scientific">Saccoglossus kowalevskii</name>
    <name type="common">Acorn worm</name>
    <dbReference type="NCBI Taxonomy" id="10224"/>
    <lineage>
        <taxon>Eukaryota</taxon>
        <taxon>Metazoa</taxon>
        <taxon>Hemichordata</taxon>
        <taxon>Enteropneusta</taxon>
        <taxon>Harrimaniidae</taxon>
        <taxon>Saccoglossus</taxon>
    </lineage>
</organism>
<dbReference type="PANTHER" id="PTHR14974:SF3">
    <property type="entry name" value="SIMILAR TO RIKEN CDNA 1700025G04 GENE"/>
    <property type="match status" value="1"/>
</dbReference>
<proteinExistence type="predicted"/>
<feature type="compositionally biased region" description="Low complexity" evidence="1">
    <location>
        <begin position="51"/>
        <end position="67"/>
    </location>
</feature>
<dbReference type="Pfam" id="PF15389">
    <property type="entry name" value="DUF4612"/>
    <property type="match status" value="1"/>
</dbReference>
<name>A0ABM0MSP4_SACKO</name>
<evidence type="ECO:0000313" key="2">
    <source>
        <dbReference type="Proteomes" id="UP000694865"/>
    </source>
</evidence>
<feature type="compositionally biased region" description="Polar residues" evidence="1">
    <location>
        <begin position="1"/>
        <end position="14"/>
    </location>
</feature>
<accession>A0ABM0MSP4</accession>
<feature type="region of interest" description="Disordered" evidence="1">
    <location>
        <begin position="1"/>
        <end position="81"/>
    </location>
</feature>
<dbReference type="InterPro" id="IPR027967">
    <property type="entry name" value="DUF4612"/>
</dbReference>
<evidence type="ECO:0000313" key="3">
    <source>
        <dbReference type="RefSeq" id="XP_006823035.1"/>
    </source>
</evidence>
<dbReference type="GeneID" id="102804754"/>
<dbReference type="RefSeq" id="XP_006823035.1">
    <property type="nucleotide sequence ID" value="XM_006822972.1"/>
</dbReference>
<dbReference type="PANTHER" id="PTHR14974">
    <property type="entry name" value="SIMILAR TO RIKEN CDNA 1700025G04 GENE"/>
    <property type="match status" value="1"/>
</dbReference>
<sequence>MMGCSPSKSVSDPQLSDKERNTDTVQEFDKTGKYRESDNLSTDDDTSQKLSQNDLNSDSNNKDSSYNRYKHDNDTEKLNSINRMKAQPQMTGVLATNARQVSQSQTEFFQMLDEKIEKGRDTLSEQDIT</sequence>
<reference evidence="3" key="1">
    <citation type="submission" date="2025-08" db="UniProtKB">
        <authorList>
            <consortium name="RefSeq"/>
        </authorList>
    </citation>
    <scope>IDENTIFICATION</scope>
    <source>
        <tissue evidence="3">Testes</tissue>
    </source>
</reference>
<keyword evidence="2" id="KW-1185">Reference proteome</keyword>
<protein>
    <submittedName>
        <fullName evidence="3">Uncharacterized protein C1orf21 homolog</fullName>
    </submittedName>
</protein>